<dbReference type="Proteomes" id="UP000237003">
    <property type="component" value="Unassembled WGS sequence"/>
</dbReference>
<dbReference type="InterPro" id="IPR035890">
    <property type="entry name" value="Anti-sigma-28_factor_FlgM_sf"/>
</dbReference>
<dbReference type="RefSeq" id="WP_103776969.1">
    <property type="nucleotide sequence ID" value="NZ_PQLX01000012.1"/>
</dbReference>
<comment type="caution">
    <text evidence="11">The sequence shown here is derived from an EMBL/GenBank/DDBJ whole genome shotgun (WGS) entry which is preliminary data.</text>
</comment>
<dbReference type="EMBL" id="PQLX01000012">
    <property type="protein sequence ID" value="POU61419.1"/>
    <property type="molecule type" value="Genomic_DNA"/>
</dbReference>
<keyword evidence="3" id="KW-0678">Repressor</keyword>
<evidence type="ECO:0000256" key="1">
    <source>
        <dbReference type="ARBA" id="ARBA00005322"/>
    </source>
</evidence>
<comment type="function">
    <text evidence="7">Responsible for the coupling of flagellin expression to flagellar assembly by preventing expression of the flagellin genes when a component of the middle class of proteins is defective. It negatively regulates flagellar genes by inhibiting the activity of FliA by directly binding to FliA.</text>
</comment>
<dbReference type="SUPFAM" id="SSF101498">
    <property type="entry name" value="Anti-sigma factor FlgM"/>
    <property type="match status" value="1"/>
</dbReference>
<keyword evidence="11" id="KW-0282">Flagellum</keyword>
<reference evidence="11 12" key="1">
    <citation type="submission" date="2018-01" db="EMBL/GenBank/DDBJ databases">
        <title>Complete genome sequences of 14 Citrobacter spp. isolated from plant in Canada.</title>
        <authorList>
            <person name="Bhandare S.G."/>
            <person name="Colavecchio A."/>
            <person name="Jeukens J."/>
            <person name="Emond-Rheault J.-G."/>
            <person name="Freschi L."/>
            <person name="Hamel J."/>
            <person name="Kukavica-Ibrulj I."/>
            <person name="Levesque R."/>
            <person name="Goodridge L."/>
        </authorList>
    </citation>
    <scope>NUCLEOTIDE SEQUENCE [LARGE SCALE GENOMIC DNA]</scope>
    <source>
        <strain evidence="11 12">S1285</strain>
    </source>
</reference>
<keyword evidence="11" id="KW-0966">Cell projection</keyword>
<proteinExistence type="inferred from homology"/>
<evidence type="ECO:0000313" key="11">
    <source>
        <dbReference type="EMBL" id="POU61419.1"/>
    </source>
</evidence>
<evidence type="ECO:0000259" key="10">
    <source>
        <dbReference type="Pfam" id="PF04316"/>
    </source>
</evidence>
<feature type="compositionally biased region" description="Polar residues" evidence="9">
    <location>
        <begin position="46"/>
        <end position="58"/>
    </location>
</feature>
<dbReference type="Pfam" id="PF04316">
    <property type="entry name" value="FlgM"/>
    <property type="match status" value="1"/>
</dbReference>
<feature type="compositionally biased region" description="Polar residues" evidence="9">
    <location>
        <begin position="1"/>
        <end position="14"/>
    </location>
</feature>
<name>A0A2S4RRR9_CITAM</name>
<evidence type="ECO:0000256" key="9">
    <source>
        <dbReference type="SAM" id="MobiDB-lite"/>
    </source>
</evidence>
<evidence type="ECO:0000256" key="7">
    <source>
        <dbReference type="ARBA" id="ARBA00024739"/>
    </source>
</evidence>
<keyword evidence="11" id="KW-0969">Cilium</keyword>
<evidence type="ECO:0000313" key="12">
    <source>
        <dbReference type="Proteomes" id="UP000237003"/>
    </source>
</evidence>
<keyword evidence="5" id="KW-0805">Transcription regulation</keyword>
<evidence type="ECO:0000256" key="3">
    <source>
        <dbReference type="ARBA" id="ARBA00022491"/>
    </source>
</evidence>
<dbReference type="NCBIfam" id="TIGR03824">
    <property type="entry name" value="FlgM_jcvi"/>
    <property type="match status" value="1"/>
</dbReference>
<dbReference type="InterPro" id="IPR007412">
    <property type="entry name" value="FlgM"/>
</dbReference>
<feature type="region of interest" description="Disordered" evidence="9">
    <location>
        <begin position="1"/>
        <end position="65"/>
    </location>
</feature>
<dbReference type="OrthoDB" id="6595061at2"/>
<comment type="similarity">
    <text evidence="1">Belongs to the FlgM family.</text>
</comment>
<evidence type="ECO:0000256" key="5">
    <source>
        <dbReference type="ARBA" id="ARBA00023015"/>
    </source>
</evidence>
<dbReference type="GO" id="GO:0045892">
    <property type="term" value="P:negative regulation of DNA-templated transcription"/>
    <property type="evidence" value="ECO:0007669"/>
    <property type="project" value="InterPro"/>
</dbReference>
<protein>
    <recommendedName>
        <fullName evidence="2">Negative regulator of flagellin synthesis</fullName>
    </recommendedName>
    <alternativeName>
        <fullName evidence="8">Anti-sigma-28 factor</fullName>
    </alternativeName>
</protein>
<evidence type="ECO:0000256" key="4">
    <source>
        <dbReference type="ARBA" id="ARBA00022795"/>
    </source>
</evidence>
<feature type="domain" description="Anti-sigma-28 factor FlgM C-terminal" evidence="10">
    <location>
        <begin position="48"/>
        <end position="92"/>
    </location>
</feature>
<gene>
    <name evidence="11" type="primary">flgM</name>
    <name evidence="11" type="ORF">C3430_23950</name>
</gene>
<accession>A0A2S4RRR9</accession>
<keyword evidence="4" id="KW-1005">Bacterial flagellum biogenesis</keyword>
<evidence type="ECO:0000256" key="6">
    <source>
        <dbReference type="ARBA" id="ARBA00023163"/>
    </source>
</evidence>
<keyword evidence="6" id="KW-0804">Transcription</keyword>
<evidence type="ECO:0000256" key="2">
    <source>
        <dbReference type="ARBA" id="ARBA00017823"/>
    </source>
</evidence>
<dbReference type="InterPro" id="IPR031316">
    <property type="entry name" value="FlgM_C"/>
</dbReference>
<evidence type="ECO:0000256" key="8">
    <source>
        <dbReference type="ARBA" id="ARBA00030117"/>
    </source>
</evidence>
<organism evidence="11 12">
    <name type="scientific">Citrobacter amalonaticus</name>
    <dbReference type="NCBI Taxonomy" id="35703"/>
    <lineage>
        <taxon>Bacteria</taxon>
        <taxon>Pseudomonadati</taxon>
        <taxon>Pseudomonadota</taxon>
        <taxon>Gammaproteobacteria</taxon>
        <taxon>Enterobacterales</taxon>
        <taxon>Enterobacteriaceae</taxon>
        <taxon>Citrobacter</taxon>
    </lineage>
</organism>
<dbReference type="AlphaFoldDB" id="A0A2S4RRR9"/>
<feature type="compositionally biased region" description="Low complexity" evidence="9">
    <location>
        <begin position="15"/>
        <end position="40"/>
    </location>
</feature>
<dbReference type="GO" id="GO:0044781">
    <property type="term" value="P:bacterial-type flagellum organization"/>
    <property type="evidence" value="ECO:0007669"/>
    <property type="project" value="UniProtKB-KW"/>
</dbReference>
<sequence length="97" mass="10062">MKITATMSGNSPAPTASGTNSSNSKSTTSTRAASTPTFSADDITQAGLQSAQQALNDDNQSDIDNDKVARMQAALAAGDLQMDNDQLAGDMLSFFQK</sequence>